<organism evidence="1 2">
    <name type="scientific">Pristionchus mayeri</name>
    <dbReference type="NCBI Taxonomy" id="1317129"/>
    <lineage>
        <taxon>Eukaryota</taxon>
        <taxon>Metazoa</taxon>
        <taxon>Ecdysozoa</taxon>
        <taxon>Nematoda</taxon>
        <taxon>Chromadorea</taxon>
        <taxon>Rhabditida</taxon>
        <taxon>Rhabditina</taxon>
        <taxon>Diplogasteromorpha</taxon>
        <taxon>Diplogasteroidea</taxon>
        <taxon>Neodiplogasteridae</taxon>
        <taxon>Pristionchus</taxon>
    </lineage>
</organism>
<dbReference type="EMBL" id="BTRK01000006">
    <property type="protein sequence ID" value="GMR57642.1"/>
    <property type="molecule type" value="Genomic_DNA"/>
</dbReference>
<proteinExistence type="predicted"/>
<evidence type="ECO:0000313" key="1">
    <source>
        <dbReference type="EMBL" id="GMR57642.1"/>
    </source>
</evidence>
<protein>
    <submittedName>
        <fullName evidence="1">Uncharacterized protein</fullName>
    </submittedName>
</protein>
<accession>A0AAN5I9G5</accession>
<keyword evidence="2" id="KW-1185">Reference proteome</keyword>
<dbReference type="Proteomes" id="UP001328107">
    <property type="component" value="Unassembled WGS sequence"/>
</dbReference>
<evidence type="ECO:0000313" key="2">
    <source>
        <dbReference type="Proteomes" id="UP001328107"/>
    </source>
</evidence>
<dbReference type="AlphaFoldDB" id="A0AAN5I9G5"/>
<feature type="non-terminal residue" evidence="1">
    <location>
        <position position="104"/>
    </location>
</feature>
<gene>
    <name evidence="1" type="ORF">PMAYCL1PPCAC_27837</name>
</gene>
<sequence length="104" mass="11890">MEANKNVAQASVKNKKKKRQKLSHRCALCGERTLSWNFAPMDTSRIQTFYDNLIDLTPEELDIAESLANTKRRVAVCKRHINEKQHKARVQVKSTTTCSECGIK</sequence>
<comment type="caution">
    <text evidence="1">The sequence shown here is derived from an EMBL/GenBank/DDBJ whole genome shotgun (WGS) entry which is preliminary data.</text>
</comment>
<reference evidence="2" key="1">
    <citation type="submission" date="2022-10" db="EMBL/GenBank/DDBJ databases">
        <title>Genome assembly of Pristionchus species.</title>
        <authorList>
            <person name="Yoshida K."/>
            <person name="Sommer R.J."/>
        </authorList>
    </citation>
    <scope>NUCLEOTIDE SEQUENCE [LARGE SCALE GENOMIC DNA]</scope>
    <source>
        <strain evidence="2">RS5460</strain>
    </source>
</reference>
<name>A0AAN5I9G5_9BILA</name>